<feature type="transmembrane region" description="Helical" evidence="5">
    <location>
        <begin position="182"/>
        <end position="204"/>
    </location>
</feature>
<dbReference type="PROSITE" id="PS00216">
    <property type="entry name" value="SUGAR_TRANSPORT_1"/>
    <property type="match status" value="1"/>
</dbReference>
<evidence type="ECO:0000256" key="2">
    <source>
        <dbReference type="ARBA" id="ARBA00022692"/>
    </source>
</evidence>
<dbReference type="InterPro" id="IPR020846">
    <property type="entry name" value="MFS_dom"/>
</dbReference>
<feature type="transmembrane region" description="Helical" evidence="5">
    <location>
        <begin position="155"/>
        <end position="176"/>
    </location>
</feature>
<dbReference type="PROSITE" id="PS50850">
    <property type="entry name" value="MFS"/>
    <property type="match status" value="1"/>
</dbReference>
<keyword evidence="2 5" id="KW-0812">Transmembrane</keyword>
<dbReference type="InterPro" id="IPR005829">
    <property type="entry name" value="Sugar_transporter_CS"/>
</dbReference>
<organism evidence="7 8">
    <name type="scientific">Kribbella hippodromi</name>
    <dbReference type="NCBI Taxonomy" id="434347"/>
    <lineage>
        <taxon>Bacteria</taxon>
        <taxon>Bacillati</taxon>
        <taxon>Actinomycetota</taxon>
        <taxon>Actinomycetes</taxon>
        <taxon>Propionibacteriales</taxon>
        <taxon>Kribbellaceae</taxon>
        <taxon>Kribbella</taxon>
    </lineage>
</organism>
<dbReference type="PANTHER" id="PTHR42718">
    <property type="entry name" value="MAJOR FACILITATOR SUPERFAMILY MULTIDRUG TRANSPORTER MFSC"/>
    <property type="match status" value="1"/>
</dbReference>
<feature type="transmembrane region" description="Helical" evidence="5">
    <location>
        <begin position="490"/>
        <end position="509"/>
    </location>
</feature>
<feature type="transmembrane region" description="Helical" evidence="5">
    <location>
        <begin position="72"/>
        <end position="88"/>
    </location>
</feature>
<feature type="domain" description="Major facilitator superfamily (MFS) profile" evidence="6">
    <location>
        <begin position="30"/>
        <end position="513"/>
    </location>
</feature>
<feature type="transmembrane region" description="Helical" evidence="5">
    <location>
        <begin position="95"/>
        <end position="113"/>
    </location>
</feature>
<dbReference type="RefSeq" id="WP_344232763.1">
    <property type="nucleotide sequence ID" value="NZ_BAAAPH010000004.1"/>
</dbReference>
<dbReference type="InterPro" id="IPR036259">
    <property type="entry name" value="MFS_trans_sf"/>
</dbReference>
<evidence type="ECO:0000313" key="8">
    <source>
        <dbReference type="Proteomes" id="UP001501705"/>
    </source>
</evidence>
<feature type="transmembrane region" description="Helical" evidence="5">
    <location>
        <begin position="284"/>
        <end position="303"/>
    </location>
</feature>
<name>A0ABN2CKY4_9ACTN</name>
<evidence type="ECO:0000256" key="3">
    <source>
        <dbReference type="ARBA" id="ARBA00022989"/>
    </source>
</evidence>
<evidence type="ECO:0000256" key="4">
    <source>
        <dbReference type="ARBA" id="ARBA00023136"/>
    </source>
</evidence>
<comment type="subcellular location">
    <subcellularLocation>
        <location evidence="1">Cell membrane</location>
        <topology evidence="1">Multi-pass membrane protein</topology>
    </subcellularLocation>
</comment>
<feature type="transmembrane region" description="Helical" evidence="5">
    <location>
        <begin position="347"/>
        <end position="366"/>
    </location>
</feature>
<dbReference type="SUPFAM" id="SSF103473">
    <property type="entry name" value="MFS general substrate transporter"/>
    <property type="match status" value="1"/>
</dbReference>
<reference evidence="7 8" key="1">
    <citation type="journal article" date="2019" name="Int. J. Syst. Evol. Microbiol.">
        <title>The Global Catalogue of Microorganisms (GCM) 10K type strain sequencing project: providing services to taxonomists for standard genome sequencing and annotation.</title>
        <authorList>
            <consortium name="The Broad Institute Genomics Platform"/>
            <consortium name="The Broad Institute Genome Sequencing Center for Infectious Disease"/>
            <person name="Wu L."/>
            <person name="Ma J."/>
        </authorList>
    </citation>
    <scope>NUCLEOTIDE SEQUENCE [LARGE SCALE GENOMIC DNA]</scope>
    <source>
        <strain evidence="7 8">JCM 15572</strain>
    </source>
</reference>
<comment type="caution">
    <text evidence="7">The sequence shown here is derived from an EMBL/GenBank/DDBJ whole genome shotgun (WGS) entry which is preliminary data.</text>
</comment>
<evidence type="ECO:0000256" key="5">
    <source>
        <dbReference type="SAM" id="Phobius"/>
    </source>
</evidence>
<feature type="transmembrane region" description="Helical" evidence="5">
    <location>
        <begin position="216"/>
        <end position="234"/>
    </location>
</feature>
<feature type="transmembrane region" description="Helical" evidence="5">
    <location>
        <begin position="125"/>
        <end position="143"/>
    </location>
</feature>
<dbReference type="Gene3D" id="1.20.1720.10">
    <property type="entry name" value="Multidrug resistance protein D"/>
    <property type="match status" value="1"/>
</dbReference>
<keyword evidence="8" id="KW-1185">Reference proteome</keyword>
<evidence type="ECO:0000259" key="6">
    <source>
        <dbReference type="PROSITE" id="PS50850"/>
    </source>
</evidence>
<proteinExistence type="predicted"/>
<feature type="transmembrane region" description="Helical" evidence="5">
    <location>
        <begin position="378"/>
        <end position="398"/>
    </location>
</feature>
<dbReference type="Pfam" id="PF07690">
    <property type="entry name" value="MFS_1"/>
    <property type="match status" value="1"/>
</dbReference>
<dbReference type="Proteomes" id="UP001501705">
    <property type="component" value="Unassembled WGS sequence"/>
</dbReference>
<dbReference type="CDD" id="cd17321">
    <property type="entry name" value="MFS_MMR_MDR_like"/>
    <property type="match status" value="1"/>
</dbReference>
<gene>
    <name evidence="7" type="ORF">GCM10009804_16390</name>
</gene>
<feature type="transmembrane region" description="Helical" evidence="5">
    <location>
        <begin position="28"/>
        <end position="52"/>
    </location>
</feature>
<evidence type="ECO:0000313" key="7">
    <source>
        <dbReference type="EMBL" id="GAA1560331.1"/>
    </source>
</evidence>
<dbReference type="Gene3D" id="1.20.1250.20">
    <property type="entry name" value="MFS general substrate transporter like domains"/>
    <property type="match status" value="1"/>
</dbReference>
<feature type="transmembrane region" description="Helical" evidence="5">
    <location>
        <begin position="419"/>
        <end position="437"/>
    </location>
</feature>
<dbReference type="InterPro" id="IPR011701">
    <property type="entry name" value="MFS"/>
</dbReference>
<feature type="transmembrane region" description="Helical" evidence="5">
    <location>
        <begin position="315"/>
        <end position="335"/>
    </location>
</feature>
<dbReference type="PANTHER" id="PTHR42718:SF49">
    <property type="entry name" value="EXPORT PROTEIN"/>
    <property type="match status" value="1"/>
</dbReference>
<feature type="transmembrane region" description="Helical" evidence="5">
    <location>
        <begin position="240"/>
        <end position="263"/>
    </location>
</feature>
<sequence length="520" mass="54269">MSVAPDQGNSEVVRPEVPAENRPIGWQWWPLVAVCLVDLMLLGDVGLVTVALPKVQAEFHAQLSGLQWVTNIYSMALAALLLTAGAAADRWGRKPLLLCGLGIFLIAQLGNGLAPSTGLLISTRLLEGIGAALMFSVSLVVLSETYRGRTKGIAFGVWGALTGSAIALGPIVGGLLVESAGWRWVFLVQLPICLITMAIVALRVPRTPPVGGRADWAGTILFSVTLGLFVYTLVRGKDAGWTSALTLELGVATAILFVIFVLVERRVREPMLDLSRFRVPAFSGAQVAAFTLGATHLALLMYLSLYLQGVLQYDALQAGLRLLPMNALTVLAALLTGRLVGRIAPRWPVSIGLALTGVGILLLRSVEPGSEWTTLLPGFVLIGFGGGMINPMLGALAMSVVTRRRAGMGSGISYTFRQLGIATGVAVNGAVFGAVIASRLHEQLPGGSGHVADAVASGAIEPMLAKVPAQEQPAVAAAAHSAFVAGINGIFLVGGIVALAGAVVVAVLVRPTDQRDGEVR</sequence>
<protein>
    <submittedName>
        <fullName evidence="7">MFS transporter</fullName>
    </submittedName>
</protein>
<accession>A0ABN2CKY4</accession>
<evidence type="ECO:0000256" key="1">
    <source>
        <dbReference type="ARBA" id="ARBA00004651"/>
    </source>
</evidence>
<keyword evidence="3 5" id="KW-1133">Transmembrane helix</keyword>
<dbReference type="PRINTS" id="PR01036">
    <property type="entry name" value="TCRTETB"/>
</dbReference>
<keyword evidence="4 5" id="KW-0472">Membrane</keyword>
<dbReference type="EMBL" id="BAAAPH010000004">
    <property type="protein sequence ID" value="GAA1560331.1"/>
    <property type="molecule type" value="Genomic_DNA"/>
</dbReference>